<dbReference type="AlphaFoldDB" id="A0A6L2PB16"/>
<dbReference type="OrthoDB" id="2320933at2759"/>
<comment type="subcellular location">
    <subcellularLocation>
        <location evidence="1">Nucleus</location>
    </subcellularLocation>
</comment>
<dbReference type="InParanoid" id="A0A6L2PB16"/>
<dbReference type="InterPro" id="IPR027417">
    <property type="entry name" value="P-loop_NTPase"/>
</dbReference>
<name>A0A6L2PB16_COPFO</name>
<comment type="caution">
    <text evidence="12">The sequence shown here is derived from an EMBL/GenBank/DDBJ whole genome shotgun (WGS) entry which is preliminary data.</text>
</comment>
<keyword evidence="13" id="KW-1185">Reference proteome</keyword>
<evidence type="ECO:0000313" key="12">
    <source>
        <dbReference type="EMBL" id="GFG28352.1"/>
    </source>
</evidence>
<dbReference type="PANTHER" id="PTHR47961:SF12">
    <property type="entry name" value="HELICASE POLQ-LIKE"/>
    <property type="match status" value="1"/>
</dbReference>
<dbReference type="CDD" id="cd18795">
    <property type="entry name" value="SF2_C_Ski2"/>
    <property type="match status" value="1"/>
</dbReference>
<dbReference type="FunCoup" id="A0A6L2PB16">
    <property type="interactions" value="1124"/>
</dbReference>
<dbReference type="Gene3D" id="1.10.3380.20">
    <property type="match status" value="1"/>
</dbReference>
<dbReference type="GO" id="GO:0016787">
    <property type="term" value="F:hydrolase activity"/>
    <property type="evidence" value="ECO:0007669"/>
    <property type="project" value="UniProtKB-KW"/>
</dbReference>
<feature type="domain" description="Helicase C-terminal" evidence="11">
    <location>
        <begin position="605"/>
        <end position="785"/>
    </location>
</feature>
<dbReference type="Pfam" id="PF00270">
    <property type="entry name" value="DEAD"/>
    <property type="match status" value="1"/>
</dbReference>
<evidence type="ECO:0000256" key="2">
    <source>
        <dbReference type="ARBA" id="ARBA00022741"/>
    </source>
</evidence>
<keyword evidence="7" id="KW-0234">DNA repair</keyword>
<evidence type="ECO:0000256" key="1">
    <source>
        <dbReference type="ARBA" id="ARBA00004123"/>
    </source>
</evidence>
<evidence type="ECO:0000259" key="10">
    <source>
        <dbReference type="PROSITE" id="PS51192"/>
    </source>
</evidence>
<dbReference type="FunFam" id="3.40.50.300:FF:001293">
    <property type="entry name" value="helicase POLQ-like isoform X5"/>
    <property type="match status" value="1"/>
</dbReference>
<dbReference type="Gene3D" id="1.10.150.20">
    <property type="entry name" value="5' to 3' exonuclease, C-terminal subdomain"/>
    <property type="match status" value="1"/>
</dbReference>
<evidence type="ECO:0000256" key="6">
    <source>
        <dbReference type="ARBA" id="ARBA00022840"/>
    </source>
</evidence>
<dbReference type="Pfam" id="PF00271">
    <property type="entry name" value="Helicase_C"/>
    <property type="match status" value="1"/>
</dbReference>
<keyword evidence="6" id="KW-0067">ATP-binding</keyword>
<dbReference type="SUPFAM" id="SSF52540">
    <property type="entry name" value="P-loop containing nucleoside triphosphate hydrolases"/>
    <property type="match status" value="1"/>
</dbReference>
<dbReference type="PANTHER" id="PTHR47961">
    <property type="entry name" value="DNA POLYMERASE THETA, PUTATIVE (AFU_ORTHOLOGUE AFUA_1G05260)-RELATED"/>
    <property type="match status" value="1"/>
</dbReference>
<dbReference type="GO" id="GO:0003676">
    <property type="term" value="F:nucleic acid binding"/>
    <property type="evidence" value="ECO:0007669"/>
    <property type="project" value="InterPro"/>
</dbReference>
<evidence type="ECO:0000256" key="8">
    <source>
        <dbReference type="ARBA" id="ARBA00023242"/>
    </source>
</evidence>
<organism evidence="12 13">
    <name type="scientific">Coptotermes formosanus</name>
    <name type="common">Formosan subterranean termite</name>
    <dbReference type="NCBI Taxonomy" id="36987"/>
    <lineage>
        <taxon>Eukaryota</taxon>
        <taxon>Metazoa</taxon>
        <taxon>Ecdysozoa</taxon>
        <taxon>Arthropoda</taxon>
        <taxon>Hexapoda</taxon>
        <taxon>Insecta</taxon>
        <taxon>Pterygota</taxon>
        <taxon>Neoptera</taxon>
        <taxon>Polyneoptera</taxon>
        <taxon>Dictyoptera</taxon>
        <taxon>Blattodea</taxon>
        <taxon>Blattoidea</taxon>
        <taxon>Termitoidae</taxon>
        <taxon>Rhinotermitidae</taxon>
        <taxon>Coptotermes</taxon>
    </lineage>
</organism>
<evidence type="ECO:0000256" key="4">
    <source>
        <dbReference type="ARBA" id="ARBA00022801"/>
    </source>
</evidence>
<sequence>MEEEIIRKVIPRKSCLISRYQQNGHLRSHSDSAVTLHRPLLIKRTLVKPCMTSTPQQSRRKMIDNSEYEILTQRRRRGKACRYSNDVLANITPIKGQEGKHSLALVQGITSLDRIPDEGTSAYRNICGDSFDIMADKSTTQNQMLSLDESILETVDLDSAVKDYWDSQNRNLNLDMQGIECENLQSCPARSDKVINDEIMKSTPQLGAASSCNVRTQCSKNLGDMQSPLNNVLHKHTIPSDSQYKDLDVGINSDLNADFQSTDILWENDSFFEEALSSIEKRITMPNSPVLSSIPLGEKIKRALITNVKKPVTPKAKCMHVNDEHIPQNNSSDTSEEATCYFVGPFFGLPMNVKSLIHKFKGITDLYAWQKECLSLVALQQRKNLVYALPTSGGKTLVAEIMILREIVCRRKNAIFILPYVAIVQEKVRSLAPFGLELDFFVEEYAAGKGQYPPPKRRRKQTVYVATIEKAVGLTNSLIEAQRLEELGLFVVDELHLVGDSSGRGSTLEGLLTKVMYMQAHIQIVGMSATIGNLHEVATFLHAEVYTQDFRPVELKEYVKCEDGLYAVNWNAACPDEFLTLERKLSFSYCATTAASVDPDLIGGLVMEVIPQTSCLVFCPTKKNCENVAQLICSVLPKELLQHKKKEKAALYRALVGTGNGSLCPVLRKILPFGMAYHHSGLTADEKHLLEEAYQAGTLCCLCCTSTLAAGVNLPAKRVILRSPYVGRDFINLSRYKQMIGRAGRAGFDETGESILICKTSEAQKVKQLLSSTMDEVTSSLHTNDGLGIQNLVLSAVGLGIATNKLALQELMCYSLLSVQASRLRVDLHLQIDRILTKLIKQQALNTIDPKQSSEANITVHILDASESGIKQNQPVTPTNSKKGKCKRITEVRSETQLTVSSLGKAAIKGCMQLSCAHMLYRDLVQAQSSLVLLSCLHLLYLVTPYDFTSQIKPNPAVYFSVYNRLDAKDLKTTNVLGISEVRMARMMNGQVVKLGQERILHRFYLTLMLYDLWNQRSVWDVANEYEVPRGVVQNLMTSAAAFSCCVLRFCEELKEFWAFKDLLVNFTQQLSHCCTAELLPLMDLPAVKRGRARQLYKAGYKTLHDVAKADAKQMVCSIDHMPKKVANQIIAAAKLLLKQKADSLREEAEEVLEGI</sequence>
<keyword evidence="8" id="KW-0539">Nucleus</keyword>
<dbReference type="Proteomes" id="UP000502823">
    <property type="component" value="Unassembled WGS sequence"/>
</dbReference>
<evidence type="ECO:0000256" key="7">
    <source>
        <dbReference type="ARBA" id="ARBA00023204"/>
    </source>
</evidence>
<reference evidence="13" key="1">
    <citation type="submission" date="2020-01" db="EMBL/GenBank/DDBJ databases">
        <title>Draft genome sequence of the Termite Coptotermes fromosanus.</title>
        <authorList>
            <person name="Itakura S."/>
            <person name="Yosikawa Y."/>
            <person name="Umezawa K."/>
        </authorList>
    </citation>
    <scope>NUCLEOTIDE SEQUENCE [LARGE SCALE GENOMIC DNA]</scope>
</reference>
<keyword evidence="5" id="KW-0347">Helicase</keyword>
<evidence type="ECO:0000256" key="9">
    <source>
        <dbReference type="ARBA" id="ARBA00048988"/>
    </source>
</evidence>
<dbReference type="InterPro" id="IPR046931">
    <property type="entry name" value="HTH_61"/>
</dbReference>
<dbReference type="InterPro" id="IPR050474">
    <property type="entry name" value="Hel308_SKI2-like"/>
</dbReference>
<evidence type="ECO:0008006" key="14">
    <source>
        <dbReference type="Google" id="ProtNLM"/>
    </source>
</evidence>
<dbReference type="GO" id="GO:0005634">
    <property type="term" value="C:nucleus"/>
    <property type="evidence" value="ECO:0007669"/>
    <property type="project" value="UniProtKB-SubCell"/>
</dbReference>
<dbReference type="GO" id="GO:0006302">
    <property type="term" value="P:double-strand break repair"/>
    <property type="evidence" value="ECO:0007669"/>
    <property type="project" value="UniProtKB-ARBA"/>
</dbReference>
<keyword evidence="3" id="KW-0227">DNA damage</keyword>
<accession>A0A6L2PB16</accession>
<dbReference type="GO" id="GO:0005524">
    <property type="term" value="F:ATP binding"/>
    <property type="evidence" value="ECO:0007669"/>
    <property type="project" value="UniProtKB-KW"/>
</dbReference>
<evidence type="ECO:0000256" key="3">
    <source>
        <dbReference type="ARBA" id="ARBA00022763"/>
    </source>
</evidence>
<keyword evidence="2" id="KW-0547">Nucleotide-binding</keyword>
<dbReference type="InterPro" id="IPR001650">
    <property type="entry name" value="Helicase_C-like"/>
</dbReference>
<dbReference type="GO" id="GO:0043138">
    <property type="term" value="F:3'-5' DNA helicase activity"/>
    <property type="evidence" value="ECO:0007669"/>
    <property type="project" value="UniProtKB-EC"/>
</dbReference>
<feature type="domain" description="Helicase ATP-binding" evidence="10">
    <location>
        <begin position="376"/>
        <end position="549"/>
    </location>
</feature>
<dbReference type="InterPro" id="IPR011545">
    <property type="entry name" value="DEAD/DEAH_box_helicase_dom"/>
</dbReference>
<dbReference type="Gene3D" id="3.40.50.300">
    <property type="entry name" value="P-loop containing nucleotide triphosphate hydrolases"/>
    <property type="match status" value="2"/>
</dbReference>
<evidence type="ECO:0000313" key="13">
    <source>
        <dbReference type="Proteomes" id="UP000502823"/>
    </source>
</evidence>
<dbReference type="SUPFAM" id="SSF158702">
    <property type="entry name" value="Sec63 N-terminal domain-like"/>
    <property type="match status" value="1"/>
</dbReference>
<dbReference type="Pfam" id="PF20470">
    <property type="entry name" value="HTH_61"/>
    <property type="match status" value="1"/>
</dbReference>
<gene>
    <name evidence="12" type="ORF">Cfor_07764</name>
</gene>
<evidence type="ECO:0000256" key="5">
    <source>
        <dbReference type="ARBA" id="ARBA00022806"/>
    </source>
</evidence>
<proteinExistence type="predicted"/>
<keyword evidence="4" id="KW-0378">Hydrolase</keyword>
<dbReference type="EMBL" id="BLKM01000055">
    <property type="protein sequence ID" value="GFG28352.1"/>
    <property type="molecule type" value="Genomic_DNA"/>
</dbReference>
<dbReference type="InterPro" id="IPR048960">
    <property type="entry name" value="POLQ-like_helical"/>
</dbReference>
<dbReference type="InterPro" id="IPR014001">
    <property type="entry name" value="Helicase_ATP-bd"/>
</dbReference>
<dbReference type="SMART" id="SM00490">
    <property type="entry name" value="HELICc"/>
    <property type="match status" value="1"/>
</dbReference>
<dbReference type="FunFam" id="3.40.50.300:FF:000813">
    <property type="entry name" value="helicase POLQ-like isoform X1"/>
    <property type="match status" value="1"/>
</dbReference>
<dbReference type="Pfam" id="PF21099">
    <property type="entry name" value="POLQ_helical"/>
    <property type="match status" value="1"/>
</dbReference>
<comment type="catalytic activity">
    <reaction evidence="9">
        <text>ATP + H2O = ADP + phosphate + H(+)</text>
        <dbReference type="Rhea" id="RHEA:13065"/>
        <dbReference type="ChEBI" id="CHEBI:15377"/>
        <dbReference type="ChEBI" id="CHEBI:15378"/>
        <dbReference type="ChEBI" id="CHEBI:30616"/>
        <dbReference type="ChEBI" id="CHEBI:43474"/>
        <dbReference type="ChEBI" id="CHEBI:456216"/>
        <dbReference type="EC" id="5.6.2.4"/>
    </reaction>
</comment>
<dbReference type="PROSITE" id="PS51194">
    <property type="entry name" value="HELICASE_CTER"/>
    <property type="match status" value="1"/>
</dbReference>
<dbReference type="PROSITE" id="PS51192">
    <property type="entry name" value="HELICASE_ATP_BIND_1"/>
    <property type="match status" value="1"/>
</dbReference>
<dbReference type="SMART" id="SM00487">
    <property type="entry name" value="DEXDc"/>
    <property type="match status" value="1"/>
</dbReference>
<protein>
    <recommendedName>
        <fullName evidence="14">Helicase POLQ-like</fullName>
    </recommendedName>
</protein>
<dbReference type="CDD" id="cd18026">
    <property type="entry name" value="DEXHc_POLQ-like"/>
    <property type="match status" value="1"/>
</dbReference>
<evidence type="ECO:0000259" key="11">
    <source>
        <dbReference type="PROSITE" id="PS51194"/>
    </source>
</evidence>